<name>A0A3A3GN41_PANTH</name>
<dbReference type="Gene3D" id="3.40.50.2000">
    <property type="entry name" value="Glycogen Phosphorylase B"/>
    <property type="match status" value="2"/>
</dbReference>
<feature type="domain" description="Glycosyl transferase family 1" evidence="1">
    <location>
        <begin position="188"/>
        <end position="348"/>
    </location>
</feature>
<keyword evidence="3" id="KW-0808">Transferase</keyword>
<dbReference type="EMBL" id="QYZD01000001">
    <property type="protein sequence ID" value="RJG26634.1"/>
    <property type="molecule type" value="Genomic_DNA"/>
</dbReference>
<dbReference type="Proteomes" id="UP000266177">
    <property type="component" value="Unassembled WGS sequence"/>
</dbReference>
<evidence type="ECO:0000313" key="3">
    <source>
        <dbReference type="EMBL" id="RJG26634.1"/>
    </source>
</evidence>
<dbReference type="InterPro" id="IPR028098">
    <property type="entry name" value="Glyco_trans_4-like_N"/>
</dbReference>
<dbReference type="CDD" id="cd03808">
    <property type="entry name" value="GT4_CapM-like"/>
    <property type="match status" value="1"/>
</dbReference>
<dbReference type="SUPFAM" id="SSF53756">
    <property type="entry name" value="UDP-Glycosyltransferase/glycogen phosphorylase"/>
    <property type="match status" value="1"/>
</dbReference>
<accession>A0A3A3GN41</accession>
<evidence type="ECO:0000259" key="1">
    <source>
        <dbReference type="Pfam" id="PF00534"/>
    </source>
</evidence>
<dbReference type="OrthoDB" id="9806653at2"/>
<sequence>MSNKILFCATVDYHISSFHMPVLYWFKQRGWEIHIAAKGELELPYADRKFNIPFERSPFRWRNHEAYRQVKRLIEHHGYQIVHCHTPVGGVLARLASRRARRQGTQVIYTAHGFHFCRGAPLINWMLYYPVEKLLARSTDCLITINQEDYRLAVRRRFKAKRIEHVHGVGVSGERFYPALPEYKASLRKRMSFDRNDILLFYAAEFNRNKNHQLLIHALARIREQAPQVRLLLAGEGALLEACKSVSVKLGVDRYVHFLGYRNDIPDLLHMSDIAVSGSLREGLPVQMMEAMACGLPIIATRNRGHLELVSGGRNGYLVPPQAADQFAERIATLAASPDLRKSMGRESLQMFRNYEQKAVLYELGLIYESHMHNLTEGEERACQDL</sequence>
<dbReference type="RefSeq" id="WP_119790086.1">
    <property type="nucleotide sequence ID" value="NZ_QYZD01000001.1"/>
</dbReference>
<proteinExistence type="predicted"/>
<dbReference type="InterPro" id="IPR001296">
    <property type="entry name" value="Glyco_trans_1"/>
</dbReference>
<reference evidence="3 4" key="1">
    <citation type="submission" date="2018-09" db="EMBL/GenBank/DDBJ databases">
        <title>Paenibacillus SK2017-BO5.</title>
        <authorList>
            <person name="Piskunova J.V."/>
            <person name="Dubiley S.A."/>
            <person name="Severinov K.V."/>
        </authorList>
    </citation>
    <scope>NUCLEOTIDE SEQUENCE [LARGE SCALE GENOMIC DNA]</scope>
    <source>
        <strain evidence="3 4">BO5</strain>
    </source>
</reference>
<dbReference type="AlphaFoldDB" id="A0A3A3GN41"/>
<protein>
    <submittedName>
        <fullName evidence="3">Glycosyltransferase family 1 protein</fullName>
    </submittedName>
</protein>
<gene>
    <name evidence="3" type="ORF">DQX05_00945</name>
</gene>
<organism evidence="3 4">
    <name type="scientific">Paenibacillus thiaminolyticus</name>
    <name type="common">Bacillus thiaminolyticus</name>
    <dbReference type="NCBI Taxonomy" id="49283"/>
    <lineage>
        <taxon>Bacteria</taxon>
        <taxon>Bacillati</taxon>
        <taxon>Bacillota</taxon>
        <taxon>Bacilli</taxon>
        <taxon>Bacillales</taxon>
        <taxon>Paenibacillaceae</taxon>
        <taxon>Paenibacillus</taxon>
    </lineage>
</organism>
<dbReference type="PANTHER" id="PTHR12526">
    <property type="entry name" value="GLYCOSYLTRANSFERASE"/>
    <property type="match status" value="1"/>
</dbReference>
<dbReference type="GO" id="GO:0016757">
    <property type="term" value="F:glycosyltransferase activity"/>
    <property type="evidence" value="ECO:0007669"/>
    <property type="project" value="InterPro"/>
</dbReference>
<evidence type="ECO:0000313" key="4">
    <source>
        <dbReference type="Proteomes" id="UP000266177"/>
    </source>
</evidence>
<evidence type="ECO:0000259" key="2">
    <source>
        <dbReference type="Pfam" id="PF13477"/>
    </source>
</evidence>
<dbReference type="Pfam" id="PF13477">
    <property type="entry name" value="Glyco_trans_4_2"/>
    <property type="match status" value="1"/>
</dbReference>
<dbReference type="PANTHER" id="PTHR12526:SF630">
    <property type="entry name" value="GLYCOSYLTRANSFERASE"/>
    <property type="match status" value="1"/>
</dbReference>
<comment type="caution">
    <text evidence="3">The sequence shown here is derived from an EMBL/GenBank/DDBJ whole genome shotgun (WGS) entry which is preliminary data.</text>
</comment>
<feature type="domain" description="Glycosyltransferase subfamily 4-like N-terminal" evidence="2">
    <location>
        <begin position="4"/>
        <end position="146"/>
    </location>
</feature>
<dbReference type="Pfam" id="PF00534">
    <property type="entry name" value="Glycos_transf_1"/>
    <property type="match status" value="1"/>
</dbReference>